<reference evidence="1" key="1">
    <citation type="submission" date="2023-11" db="EMBL/GenBank/DDBJ databases">
        <authorList>
            <person name="Poullet M."/>
        </authorList>
    </citation>
    <scope>NUCLEOTIDE SEQUENCE</scope>
    <source>
        <strain evidence="1">E1834</strain>
    </source>
</reference>
<protein>
    <submittedName>
        <fullName evidence="1">Uncharacterized protein</fullName>
    </submittedName>
</protein>
<keyword evidence="2" id="KW-1185">Reference proteome</keyword>
<comment type="caution">
    <text evidence="1">The sequence shown here is derived from an EMBL/GenBank/DDBJ whole genome shotgun (WGS) entry which is preliminary data.</text>
</comment>
<evidence type="ECO:0000313" key="2">
    <source>
        <dbReference type="Proteomes" id="UP001497535"/>
    </source>
</evidence>
<evidence type="ECO:0000313" key="1">
    <source>
        <dbReference type="EMBL" id="CAK5013561.1"/>
    </source>
</evidence>
<sequence length="1110" mass="125203">MRMSYPSMATTPEIEIAESGTILDNKGKFTDLKAMLDSNKENVKMDAMRRIINMVARGKDVSDLFPAVVKNVAAKNLELKKLVYVYLVRYAEEQQDLALLSISTFQRGLKDPNQLIRASALRVLSSIRVQMIAPVMMLAIRDSVRDMSPYVRKVAAHAIPKLYALDPELQNQLIECIDFLLGDKRTLVLGSAVYAFEKTCPERLDLLHRHFRLLCRALADIDEWGQIVMIGLLTRYARTQFLAPPDNNLTTNRQSFSKTKSFDSDGSEDNQLNKTKSPQTLDPDHNLLLVAVRPLLQSRNPAVVMAVSQLLYYIAPFAQLSAVPRALVRLLRGTNEVSYIILVNIASMICSNNSRWENEKIKEENEKEGKNIKETILSINKTLFSPFLKSFFVRSSDAMQVKKLKLNVLTCLVDESNVQLVIRELQAYMQMTDLAEEAVEAIGRCALAVPSAASETCLATLVRIISDPNAREEIVCVAVVVLKRLLHSDAPLNLLKRVSRLMENVKAPLARACILWLIGMHINKVPNIAPDLLRKVAKTFTDEADCVKLQALNLAVRIYIIETLKDNKNTRINLLIDYIFQLARYDRSYDIRDRCRFLRNMLFSNCSSTSSAIVEQKIFDDNFSSSSITNNKSEELNNEELTNNNSSIEKNILNGETNFQKDDEGIVKFPLEIFLSDRPAPLMQNPFADRVEHFQLGTLSHLLNQKCSGYEHLPDFPTVQPDPTIRRDAYPLPSDSLEAANQLVKTKKLSVEDEYTSVESGSDEEEDEDEEEYEDEEEDEEDEEDESEVDEPQKEIKTSPKKDETKQVLKSLKTDEKESNDDLLLLGIDFGTSSINTTSTDFVMPNVDLPVRRSAWLRASAQWANEEFTFNFVAPVVSGGLSIFGRFCRSPCLYSGSMVCIELQICFKNTQINSSNVLLAPASNCLLQTSGPFTLNGLGEGERRRVTIGIDFGDTAQASEWTVKWGPDGERFVRFEVKAPYGEQIESVQISQNDFLKQRSLLSGMNQIKINNLKLPSDLILVRELYKICNCKQVVGEDEIELGKNLSFAAQTVSNKTLVLISFFPETSKLEQNTSNYSTFCLQLNCENITFASMLAQELTKHFGTFVVNN</sequence>
<name>A0ACB0XR18_MELEN</name>
<organism evidence="1 2">
    <name type="scientific">Meloidogyne enterolobii</name>
    <name type="common">Root-knot nematode worm</name>
    <name type="synonym">Meloidogyne mayaguensis</name>
    <dbReference type="NCBI Taxonomy" id="390850"/>
    <lineage>
        <taxon>Eukaryota</taxon>
        <taxon>Metazoa</taxon>
        <taxon>Ecdysozoa</taxon>
        <taxon>Nematoda</taxon>
        <taxon>Chromadorea</taxon>
        <taxon>Rhabditida</taxon>
        <taxon>Tylenchina</taxon>
        <taxon>Tylenchomorpha</taxon>
        <taxon>Tylenchoidea</taxon>
        <taxon>Meloidogynidae</taxon>
        <taxon>Meloidogyninae</taxon>
        <taxon>Meloidogyne</taxon>
    </lineage>
</organism>
<accession>A0ACB0XR18</accession>
<dbReference type="EMBL" id="CAVMJV010000002">
    <property type="protein sequence ID" value="CAK5013561.1"/>
    <property type="molecule type" value="Genomic_DNA"/>
</dbReference>
<proteinExistence type="predicted"/>
<dbReference type="Proteomes" id="UP001497535">
    <property type="component" value="Unassembled WGS sequence"/>
</dbReference>
<gene>
    <name evidence="1" type="ORF">MENTE1834_LOCUS2444</name>
</gene>